<gene>
    <name evidence="6" type="ORF">H1W37_13935</name>
</gene>
<organism evidence="6 7">
    <name type="scientific">Stappia taiwanensis</name>
    <dbReference type="NCBI Taxonomy" id="992267"/>
    <lineage>
        <taxon>Bacteria</taxon>
        <taxon>Pseudomonadati</taxon>
        <taxon>Pseudomonadota</taxon>
        <taxon>Alphaproteobacteria</taxon>
        <taxon>Hyphomicrobiales</taxon>
        <taxon>Stappiaceae</taxon>
        <taxon>Stappia</taxon>
    </lineage>
</organism>
<keyword evidence="3" id="KW-0378">Hydrolase</keyword>
<dbReference type="PANTHER" id="PTHR47359:SF3">
    <property type="entry name" value="NLP_P60 DOMAIN-CONTAINING PROTEIN-RELATED"/>
    <property type="match status" value="1"/>
</dbReference>
<comment type="similarity">
    <text evidence="1">Belongs to the peptidase C40 family.</text>
</comment>
<evidence type="ECO:0000256" key="3">
    <source>
        <dbReference type="ARBA" id="ARBA00022801"/>
    </source>
</evidence>
<feature type="domain" description="NlpC/P60" evidence="5">
    <location>
        <begin position="163"/>
        <end position="291"/>
    </location>
</feature>
<keyword evidence="7" id="KW-1185">Reference proteome</keyword>
<keyword evidence="2" id="KW-0645">Protease</keyword>
<evidence type="ECO:0000313" key="7">
    <source>
        <dbReference type="Proteomes" id="UP000559404"/>
    </source>
</evidence>
<dbReference type="Pfam" id="PF00877">
    <property type="entry name" value="NLPC_P60"/>
    <property type="match status" value="1"/>
</dbReference>
<reference evidence="6 7" key="1">
    <citation type="submission" date="2020-07" db="EMBL/GenBank/DDBJ databases">
        <authorList>
            <person name="Li M."/>
        </authorList>
    </citation>
    <scope>NUCLEOTIDE SEQUENCE [LARGE SCALE GENOMIC DNA]</scope>
    <source>
        <strain evidence="6 7">DSM 23284</strain>
    </source>
</reference>
<dbReference type="PANTHER" id="PTHR47359">
    <property type="entry name" value="PEPTIDOGLYCAN DL-ENDOPEPTIDASE CWLO"/>
    <property type="match status" value="1"/>
</dbReference>
<dbReference type="SUPFAM" id="SSF50044">
    <property type="entry name" value="SH3-domain"/>
    <property type="match status" value="1"/>
</dbReference>
<dbReference type="GO" id="GO:0008234">
    <property type="term" value="F:cysteine-type peptidase activity"/>
    <property type="evidence" value="ECO:0007669"/>
    <property type="project" value="UniProtKB-KW"/>
</dbReference>
<dbReference type="PROSITE" id="PS51935">
    <property type="entry name" value="NLPC_P60"/>
    <property type="match status" value="1"/>
</dbReference>
<dbReference type="SUPFAM" id="SSF54001">
    <property type="entry name" value="Cysteine proteinases"/>
    <property type="match status" value="1"/>
</dbReference>
<dbReference type="InterPro" id="IPR041382">
    <property type="entry name" value="SH3_16"/>
</dbReference>
<dbReference type="AlphaFoldDB" id="A0A838XUQ2"/>
<dbReference type="InterPro" id="IPR051794">
    <property type="entry name" value="PG_Endopeptidase_C40"/>
</dbReference>
<evidence type="ECO:0000259" key="5">
    <source>
        <dbReference type="PROSITE" id="PS51935"/>
    </source>
</evidence>
<evidence type="ECO:0000256" key="1">
    <source>
        <dbReference type="ARBA" id="ARBA00007074"/>
    </source>
</evidence>
<dbReference type="EMBL" id="JACEON010000013">
    <property type="protein sequence ID" value="MBA4612761.1"/>
    <property type="molecule type" value="Genomic_DNA"/>
</dbReference>
<dbReference type="Pfam" id="PF18348">
    <property type="entry name" value="SH3_16"/>
    <property type="match status" value="1"/>
</dbReference>
<reference evidence="6 7" key="2">
    <citation type="submission" date="2020-08" db="EMBL/GenBank/DDBJ databases">
        <title>Stappia taiwanensis sp. nov., isolated from a coastal thermal spring.</title>
        <authorList>
            <person name="Kampfer P."/>
        </authorList>
    </citation>
    <scope>NUCLEOTIDE SEQUENCE [LARGE SCALE GENOMIC DNA]</scope>
    <source>
        <strain evidence="6 7">DSM 23284</strain>
    </source>
</reference>
<dbReference type="GO" id="GO:0006508">
    <property type="term" value="P:proteolysis"/>
    <property type="evidence" value="ECO:0007669"/>
    <property type="project" value="UniProtKB-KW"/>
</dbReference>
<evidence type="ECO:0000256" key="4">
    <source>
        <dbReference type="ARBA" id="ARBA00022807"/>
    </source>
</evidence>
<protein>
    <submittedName>
        <fullName evidence="6">C40 family peptidase</fullName>
    </submittedName>
</protein>
<evidence type="ECO:0000256" key="2">
    <source>
        <dbReference type="ARBA" id="ARBA00022670"/>
    </source>
</evidence>
<dbReference type="Proteomes" id="UP000559404">
    <property type="component" value="Unassembled WGS sequence"/>
</dbReference>
<evidence type="ECO:0000313" key="6">
    <source>
        <dbReference type="EMBL" id="MBA4612761.1"/>
    </source>
</evidence>
<dbReference type="Gene3D" id="3.90.1720.10">
    <property type="entry name" value="endopeptidase domain like (from Nostoc punctiforme)"/>
    <property type="match status" value="1"/>
</dbReference>
<proteinExistence type="inferred from homology"/>
<name>A0A838XUQ2_9HYPH</name>
<dbReference type="InterPro" id="IPR036028">
    <property type="entry name" value="SH3-like_dom_sf"/>
</dbReference>
<comment type="caution">
    <text evidence="6">The sequence shown here is derived from an EMBL/GenBank/DDBJ whole genome shotgun (WGS) entry which is preliminary data.</text>
</comment>
<dbReference type="InterPro" id="IPR038765">
    <property type="entry name" value="Papain-like_cys_pep_sf"/>
</dbReference>
<dbReference type="Gene3D" id="2.30.30.40">
    <property type="entry name" value="SH3 Domains"/>
    <property type="match status" value="1"/>
</dbReference>
<accession>A0A838XUQ2</accession>
<keyword evidence="4" id="KW-0788">Thiol protease</keyword>
<sequence length="291" mass="31652">MTETLDRRFHPVRADLAASGYRGRVSDRRFADGTAMQVVADQVALRPVADLARPIDSEALHGERVTVYEDTGDGWCWGQLETDGYVGFLPSAALAPAGAPPTHRVAVLRSYRYPVADLKFPPLGLLSFGARVEVVGRTVTRGLAYALLADGSAMVERHLVPLDHRAEDWVGQAELFLDTPYLWGGRSSLGLDCSALVQLPALAAGYDCPRDSDMQETRFGTALDISQGLPDLRRGDLVFWKGHVAIMVAPDTLLHANGHTMTVAYEPLEAAVERIARTEWGEVTACRRVGG</sequence>
<dbReference type="RefSeq" id="WP_181760956.1">
    <property type="nucleotide sequence ID" value="NZ_BMCR01000003.1"/>
</dbReference>
<dbReference type="InterPro" id="IPR000064">
    <property type="entry name" value="NLP_P60_dom"/>
</dbReference>